<protein>
    <submittedName>
        <fullName evidence="3">Transposase</fullName>
    </submittedName>
</protein>
<dbReference type="OrthoDB" id="9815354at2"/>
<dbReference type="EMBL" id="FQWB01000026">
    <property type="protein sequence ID" value="SHH09683.1"/>
    <property type="molecule type" value="Genomic_DNA"/>
</dbReference>
<dbReference type="InterPro" id="IPR003346">
    <property type="entry name" value="Transposase_20"/>
</dbReference>
<proteinExistence type="predicted"/>
<feature type="domain" description="Transposase IS110-like N-terminal" evidence="1">
    <location>
        <begin position="15"/>
        <end position="158"/>
    </location>
</feature>
<evidence type="ECO:0000259" key="1">
    <source>
        <dbReference type="Pfam" id="PF01548"/>
    </source>
</evidence>
<dbReference type="RefSeq" id="WP_073372090.1">
    <property type="nucleotide sequence ID" value="NZ_FQWB01000026.1"/>
</dbReference>
<dbReference type="GO" id="GO:0006313">
    <property type="term" value="P:DNA transposition"/>
    <property type="evidence" value="ECO:0007669"/>
    <property type="project" value="InterPro"/>
</dbReference>
<dbReference type="Proteomes" id="UP000184516">
    <property type="component" value="Unassembled WGS sequence"/>
</dbReference>
<name>A0A1M5Q894_9FLAO</name>
<accession>A0A1M5Q894</accession>
<dbReference type="GO" id="GO:0004803">
    <property type="term" value="F:transposase activity"/>
    <property type="evidence" value="ECO:0007669"/>
    <property type="project" value="InterPro"/>
</dbReference>
<evidence type="ECO:0000313" key="4">
    <source>
        <dbReference type="Proteomes" id="UP000184516"/>
    </source>
</evidence>
<feature type="domain" description="Transposase IS116/IS110/IS902 C-terminal" evidence="2">
    <location>
        <begin position="255"/>
        <end position="332"/>
    </location>
</feature>
<dbReference type="AlphaFoldDB" id="A0A1M5Q894"/>
<dbReference type="GO" id="GO:0003677">
    <property type="term" value="F:DNA binding"/>
    <property type="evidence" value="ECO:0007669"/>
    <property type="project" value="InterPro"/>
</dbReference>
<dbReference type="PANTHER" id="PTHR33055">
    <property type="entry name" value="TRANSPOSASE FOR INSERTION SEQUENCE ELEMENT IS1111A"/>
    <property type="match status" value="1"/>
</dbReference>
<dbReference type="InterPro" id="IPR002525">
    <property type="entry name" value="Transp_IS110-like_N"/>
</dbReference>
<dbReference type="NCBIfam" id="NF033542">
    <property type="entry name" value="transpos_IS110"/>
    <property type="match status" value="1"/>
</dbReference>
<evidence type="ECO:0000259" key="2">
    <source>
        <dbReference type="Pfam" id="PF02371"/>
    </source>
</evidence>
<gene>
    <name evidence="3" type="ORF">SAMN05443549_1261</name>
</gene>
<reference evidence="4" key="1">
    <citation type="submission" date="2016-11" db="EMBL/GenBank/DDBJ databases">
        <authorList>
            <person name="Varghese N."/>
            <person name="Submissions S."/>
        </authorList>
    </citation>
    <scope>NUCLEOTIDE SEQUENCE [LARGE SCALE GENOMIC DNA]</scope>
    <source>
        <strain evidence="4">DSM 19978</strain>
    </source>
</reference>
<sequence>MEAQISFPQIIERGAGMDVHRDTVVVTVMGTEIITETKTFTTYTNDLRSLCLWLKSFAITHVVMESTGIYWKPVYNILEDDFEILLVNAKHVKNIPGHKTDKKDSRWLAKLLLSGLLKASFIPPSEIRNLRDLTRYRKKMVQNSTAEYNRFEKILQDANFKLSNVISDVFGKSGRLLVEAIKSGNNNFEELLALCHGRIRKKSEILKESLQGKLTPHHKFMLDTIQLNIDNIQNKIALIDQKIDSLCQPFNEEINLLQTIPGINRISSAVLIAEIGVDMNVFPTTQHLASWAGICPGNNQSAGKVHSSRTTKGNQHLKTALVECAWAASHVKDCYLRKKFESLIGRRGKKRALVAVGHKILNAAYFIIKYKVPYFELGYDYIDSRRKQSQVQSYLDKLKNMGFEVEITQAH</sequence>
<dbReference type="Pfam" id="PF01548">
    <property type="entry name" value="DEDD_Tnp_IS110"/>
    <property type="match status" value="1"/>
</dbReference>
<organism evidence="3 4">
    <name type="scientific">Flavobacterium fluvii</name>
    <dbReference type="NCBI Taxonomy" id="468056"/>
    <lineage>
        <taxon>Bacteria</taxon>
        <taxon>Pseudomonadati</taxon>
        <taxon>Bacteroidota</taxon>
        <taxon>Flavobacteriia</taxon>
        <taxon>Flavobacteriales</taxon>
        <taxon>Flavobacteriaceae</taxon>
        <taxon>Flavobacterium</taxon>
    </lineage>
</organism>
<dbReference type="InterPro" id="IPR047650">
    <property type="entry name" value="Transpos_IS110"/>
</dbReference>
<evidence type="ECO:0000313" key="3">
    <source>
        <dbReference type="EMBL" id="SHH09683.1"/>
    </source>
</evidence>
<dbReference type="PANTHER" id="PTHR33055:SF15">
    <property type="entry name" value="TRANSPOSASE-RELATED"/>
    <property type="match status" value="1"/>
</dbReference>
<keyword evidence="4" id="KW-1185">Reference proteome</keyword>
<dbReference type="Pfam" id="PF02371">
    <property type="entry name" value="Transposase_20"/>
    <property type="match status" value="1"/>
</dbReference>